<dbReference type="InterPro" id="IPR051118">
    <property type="entry name" value="LST-2"/>
</dbReference>
<dbReference type="WBParaSite" id="nRc.2.0.1.t39976-RA">
    <property type="protein sequence ID" value="nRc.2.0.1.t39976-RA"/>
    <property type="gene ID" value="nRc.2.0.1.g39976"/>
</dbReference>
<name>A0A915KMH3_ROMCU</name>
<dbReference type="Proteomes" id="UP000887565">
    <property type="component" value="Unplaced"/>
</dbReference>
<dbReference type="GO" id="GO:0031901">
    <property type="term" value="C:early endosome membrane"/>
    <property type="evidence" value="ECO:0007669"/>
    <property type="project" value="TreeGrafter"/>
</dbReference>
<keyword evidence="1" id="KW-1185">Reference proteome</keyword>
<dbReference type="OMA" id="VKSSHEY"/>
<dbReference type="PANTHER" id="PTHR46465:SF2">
    <property type="entry name" value="LATERAL SIGNALING TARGET PROTEIN 2 HOMOLOG"/>
    <property type="match status" value="1"/>
</dbReference>
<evidence type="ECO:0000313" key="1">
    <source>
        <dbReference type="Proteomes" id="UP000887565"/>
    </source>
</evidence>
<evidence type="ECO:0000313" key="2">
    <source>
        <dbReference type="WBParaSite" id="nRc.2.0.1.t39976-RA"/>
    </source>
</evidence>
<organism evidence="1 2">
    <name type="scientific">Romanomermis culicivorax</name>
    <name type="common">Nematode worm</name>
    <dbReference type="NCBI Taxonomy" id="13658"/>
    <lineage>
        <taxon>Eukaryota</taxon>
        <taxon>Metazoa</taxon>
        <taxon>Ecdysozoa</taxon>
        <taxon>Nematoda</taxon>
        <taxon>Enoplea</taxon>
        <taxon>Dorylaimia</taxon>
        <taxon>Mermithida</taxon>
        <taxon>Mermithoidea</taxon>
        <taxon>Mermithidae</taxon>
        <taxon>Romanomermis</taxon>
    </lineage>
</organism>
<proteinExistence type="predicted"/>
<protein>
    <submittedName>
        <fullName evidence="2">Lateral signaling target protein 2 homolog</fullName>
    </submittedName>
</protein>
<reference evidence="2" key="1">
    <citation type="submission" date="2022-11" db="UniProtKB">
        <authorList>
            <consortium name="WormBaseParasite"/>
        </authorList>
    </citation>
    <scope>IDENTIFICATION</scope>
</reference>
<sequence length="268" mass="30950">MMSIRKLVCKPKVDDWAPLAKFYYADENLNSIAAELDCFDGAKDPEKNQRLINQLRHCQDRIIQIIEEILNDVFPDETDRARRDYRVKFPDDIIHEGLAGQLWFGAECLSAGTNIVDRPLESESIRPLARRLCQQLDGLRDLLKEQSLKNPYGYTDKLKKHLRLYDELFAEFELKYVSVMIPVKSSHEYDLLQEVCVLFSETLLRAIKKGFISQDMIDMCDPSIMITLPRLAIVCGLLIYPEGPLNVDNSTENLAEMFQSFKTLLQKI</sequence>
<dbReference type="AlphaFoldDB" id="A0A915KMH3"/>
<accession>A0A915KMH3</accession>
<dbReference type="PANTHER" id="PTHR46465">
    <property type="entry name" value="LATERAL SIGNALING TARGET PROTEIN 2 HOMOLOG"/>
    <property type="match status" value="1"/>
</dbReference>